<evidence type="ECO:0000256" key="9">
    <source>
        <dbReference type="ARBA" id="ARBA00023049"/>
    </source>
</evidence>
<evidence type="ECO:0000256" key="4">
    <source>
        <dbReference type="ARBA" id="ARBA00008236"/>
    </source>
</evidence>
<evidence type="ECO:0000256" key="1">
    <source>
        <dbReference type="ARBA" id="ARBA00001941"/>
    </source>
</evidence>
<dbReference type="EMBL" id="QMIG01000011">
    <property type="protein sequence ID" value="RAW13826.1"/>
    <property type="molecule type" value="Genomic_DNA"/>
</dbReference>
<dbReference type="SUPFAM" id="SSF144052">
    <property type="entry name" value="Thermophilic metalloprotease-like"/>
    <property type="match status" value="1"/>
</dbReference>
<name>A0A329QNT7_9ACTN</name>
<organism evidence="10 11">
    <name type="scientific">Phytoactinopolyspora halophila</name>
    <dbReference type="NCBI Taxonomy" id="1981511"/>
    <lineage>
        <taxon>Bacteria</taxon>
        <taxon>Bacillati</taxon>
        <taxon>Actinomycetota</taxon>
        <taxon>Actinomycetes</taxon>
        <taxon>Jiangellales</taxon>
        <taxon>Jiangellaceae</taxon>
        <taxon>Phytoactinopolyspora</taxon>
    </lineage>
</organism>
<keyword evidence="7" id="KW-0479">Metal-binding</keyword>
<dbReference type="PANTHER" id="PTHR34448">
    <property type="entry name" value="AMINOPEPTIDASE"/>
    <property type="match status" value="1"/>
</dbReference>
<protein>
    <submittedName>
        <fullName evidence="10">Aminopeptidase</fullName>
    </submittedName>
</protein>
<evidence type="ECO:0000256" key="2">
    <source>
        <dbReference type="ARBA" id="ARBA00001946"/>
    </source>
</evidence>
<sequence length="363" mass="39434">MSRHQWAELARTIADGTGTQAGDAVSVFLTDAGSVTAVDAFVAEVYRRGAFPQVLLTDERFDRSALEHADAAQLARVPDLEAEALRWSDVHVSFRGMLPPASPNMDDDRVATQRRAKGAISALRWSETRWAVVRVPTAEWARFTGIDEAALFDEFFAGCLRDWPAARHTWRGLAERLGRAGTMRITGPDTDLELGVSERTWVVFAGEANLPDGEIATAPVEESVTGYITFPERFYFAGRAVEGLRLTFEQGAVVDVHADEGEGLARALLATDPGARYVGELGIGVNAAMTTLTGDLFFDEKVLGTVHIALGRGYPECGGINQSTLHWDIVKDLRHDSRSGPGSLVVDGVSLIENGTVQPELWP</sequence>
<dbReference type="GO" id="GO:0004177">
    <property type="term" value="F:aminopeptidase activity"/>
    <property type="evidence" value="ECO:0007669"/>
    <property type="project" value="UniProtKB-KW"/>
</dbReference>
<dbReference type="GO" id="GO:0046872">
    <property type="term" value="F:metal ion binding"/>
    <property type="evidence" value="ECO:0007669"/>
    <property type="project" value="UniProtKB-KW"/>
</dbReference>
<evidence type="ECO:0000313" key="10">
    <source>
        <dbReference type="EMBL" id="RAW13826.1"/>
    </source>
</evidence>
<evidence type="ECO:0000256" key="7">
    <source>
        <dbReference type="ARBA" id="ARBA00022723"/>
    </source>
</evidence>
<accession>A0A329QNT7</accession>
<comment type="cofactor">
    <cofactor evidence="1">
        <name>Co(2+)</name>
        <dbReference type="ChEBI" id="CHEBI:48828"/>
    </cofactor>
</comment>
<keyword evidence="5 10" id="KW-0031">Aminopeptidase</keyword>
<evidence type="ECO:0000256" key="3">
    <source>
        <dbReference type="ARBA" id="ARBA00001947"/>
    </source>
</evidence>
<comment type="cofactor">
    <cofactor evidence="3">
        <name>Zn(2+)</name>
        <dbReference type="ChEBI" id="CHEBI:29105"/>
    </cofactor>
</comment>
<dbReference type="PANTHER" id="PTHR34448:SF1">
    <property type="entry name" value="BLL6088 PROTEIN"/>
    <property type="match status" value="1"/>
</dbReference>
<dbReference type="InterPro" id="IPR000787">
    <property type="entry name" value="Peptidase_M29"/>
</dbReference>
<evidence type="ECO:0000256" key="5">
    <source>
        <dbReference type="ARBA" id="ARBA00022438"/>
    </source>
</evidence>
<dbReference type="RefSeq" id="WP_112258668.1">
    <property type="nucleotide sequence ID" value="NZ_QMIG01000011.1"/>
</dbReference>
<dbReference type="Pfam" id="PF02073">
    <property type="entry name" value="Peptidase_M29"/>
    <property type="match status" value="1"/>
</dbReference>
<proteinExistence type="inferred from homology"/>
<keyword evidence="11" id="KW-1185">Reference proteome</keyword>
<comment type="similarity">
    <text evidence="4">Belongs to the peptidase M29 family.</text>
</comment>
<dbReference type="AlphaFoldDB" id="A0A329QNT7"/>
<comment type="cofactor">
    <cofactor evidence="2">
        <name>Mg(2+)</name>
        <dbReference type="ChEBI" id="CHEBI:18420"/>
    </cofactor>
</comment>
<gene>
    <name evidence="10" type="ORF">DPM12_12550</name>
</gene>
<dbReference type="OrthoDB" id="9803993at2"/>
<evidence type="ECO:0000313" key="11">
    <source>
        <dbReference type="Proteomes" id="UP000250462"/>
    </source>
</evidence>
<comment type="caution">
    <text evidence="10">The sequence shown here is derived from an EMBL/GenBank/DDBJ whole genome shotgun (WGS) entry which is preliminary data.</text>
</comment>
<evidence type="ECO:0000256" key="8">
    <source>
        <dbReference type="ARBA" id="ARBA00022801"/>
    </source>
</evidence>
<dbReference type="Proteomes" id="UP000250462">
    <property type="component" value="Unassembled WGS sequence"/>
</dbReference>
<keyword evidence="9" id="KW-0482">Metalloprotease</keyword>
<dbReference type="InterPro" id="IPR052170">
    <property type="entry name" value="M29_Exopeptidase"/>
</dbReference>
<dbReference type="Gene3D" id="3.40.1830.10">
    <property type="entry name" value="Thermophilic metalloprotease (M29)"/>
    <property type="match status" value="1"/>
</dbReference>
<keyword evidence="8" id="KW-0378">Hydrolase</keyword>
<dbReference type="GO" id="GO:0006508">
    <property type="term" value="P:proteolysis"/>
    <property type="evidence" value="ECO:0007669"/>
    <property type="project" value="UniProtKB-KW"/>
</dbReference>
<evidence type="ECO:0000256" key="6">
    <source>
        <dbReference type="ARBA" id="ARBA00022670"/>
    </source>
</evidence>
<dbReference type="InterPro" id="IPR035097">
    <property type="entry name" value="M29_N-terminal"/>
</dbReference>
<dbReference type="GO" id="GO:0008237">
    <property type="term" value="F:metallopeptidase activity"/>
    <property type="evidence" value="ECO:0007669"/>
    <property type="project" value="UniProtKB-KW"/>
</dbReference>
<reference evidence="10 11" key="1">
    <citation type="submission" date="2018-06" db="EMBL/GenBank/DDBJ databases">
        <title>Phytoactinopolyspora halophila sp. nov., a novel halophilic actinomycete isolated from a saline soil in China.</title>
        <authorList>
            <person name="Tang S.-K."/>
        </authorList>
    </citation>
    <scope>NUCLEOTIDE SEQUENCE [LARGE SCALE GENOMIC DNA]</scope>
    <source>
        <strain evidence="10 11">YIM 96934</strain>
    </source>
</reference>
<dbReference type="PRINTS" id="PR00919">
    <property type="entry name" value="THERMOPTASE"/>
</dbReference>
<keyword evidence="6" id="KW-0645">Protease</keyword>